<accession>A0A382I962</accession>
<reference evidence="1" key="1">
    <citation type="submission" date="2018-05" db="EMBL/GenBank/DDBJ databases">
        <authorList>
            <person name="Lanie J.A."/>
            <person name="Ng W.-L."/>
            <person name="Kazmierczak K.M."/>
            <person name="Andrzejewski T.M."/>
            <person name="Davidsen T.M."/>
            <person name="Wayne K.J."/>
            <person name="Tettelin H."/>
            <person name="Glass J.I."/>
            <person name="Rusch D."/>
            <person name="Podicherti R."/>
            <person name="Tsui H.-C.T."/>
            <person name="Winkler M.E."/>
        </authorList>
    </citation>
    <scope>NUCLEOTIDE SEQUENCE</scope>
</reference>
<name>A0A382I962_9ZZZZ</name>
<sequence length="44" mass="5174">MEDSFQLFLNPRFSISTPYTDVAREVVSLDALELAWDEARKWPE</sequence>
<dbReference type="AlphaFoldDB" id="A0A382I962"/>
<dbReference type="EMBL" id="UINC01065806">
    <property type="protein sequence ID" value="SVB95852.1"/>
    <property type="molecule type" value="Genomic_DNA"/>
</dbReference>
<evidence type="ECO:0000313" key="1">
    <source>
        <dbReference type="EMBL" id="SVB95852.1"/>
    </source>
</evidence>
<proteinExistence type="predicted"/>
<protein>
    <submittedName>
        <fullName evidence="1">Uncharacterized protein</fullName>
    </submittedName>
</protein>
<gene>
    <name evidence="1" type="ORF">METZ01_LOCUS248706</name>
</gene>
<feature type="non-terminal residue" evidence="1">
    <location>
        <position position="44"/>
    </location>
</feature>
<organism evidence="1">
    <name type="scientific">marine metagenome</name>
    <dbReference type="NCBI Taxonomy" id="408172"/>
    <lineage>
        <taxon>unclassified sequences</taxon>
        <taxon>metagenomes</taxon>
        <taxon>ecological metagenomes</taxon>
    </lineage>
</organism>